<comment type="catalytic activity">
    <reaction evidence="4 5">
        <text>[protein]-L-glutamate 5-O-methyl ester + H2O = L-glutamyl-[protein] + methanol + H(+)</text>
        <dbReference type="Rhea" id="RHEA:23236"/>
        <dbReference type="Rhea" id="RHEA-COMP:10208"/>
        <dbReference type="Rhea" id="RHEA-COMP:10311"/>
        <dbReference type="ChEBI" id="CHEBI:15377"/>
        <dbReference type="ChEBI" id="CHEBI:15378"/>
        <dbReference type="ChEBI" id="CHEBI:17790"/>
        <dbReference type="ChEBI" id="CHEBI:29973"/>
        <dbReference type="ChEBI" id="CHEBI:82795"/>
        <dbReference type="EC" id="3.1.1.61"/>
    </reaction>
</comment>
<dbReference type="InterPro" id="IPR008248">
    <property type="entry name" value="CheB-like"/>
</dbReference>
<comment type="domain">
    <text evidence="5">Contains a C-terminal catalytic domain, and an N-terminal region which modulates catalytic activity.</text>
</comment>
<evidence type="ECO:0000256" key="3">
    <source>
        <dbReference type="ARBA" id="ARBA00022801"/>
    </source>
</evidence>
<accession>A0A4U1IWW8</accession>
<dbReference type="NCBIfam" id="NF001965">
    <property type="entry name" value="PRK00742.1"/>
    <property type="match status" value="1"/>
</dbReference>
<comment type="similarity">
    <text evidence="5">Belongs to the CheB family.</text>
</comment>
<feature type="compositionally biased region" description="Basic and acidic residues" evidence="8">
    <location>
        <begin position="160"/>
        <end position="182"/>
    </location>
</feature>
<dbReference type="EC" id="3.5.1.44" evidence="5"/>
<dbReference type="GO" id="GO:0006935">
    <property type="term" value="P:chemotaxis"/>
    <property type="evidence" value="ECO:0007669"/>
    <property type="project" value="UniProtKB-UniRule"/>
</dbReference>
<feature type="domain" description="Response regulatory" evidence="9">
    <location>
        <begin position="5"/>
        <end position="123"/>
    </location>
</feature>
<comment type="catalytic activity">
    <reaction evidence="5">
        <text>L-glutaminyl-[protein] + H2O = L-glutamyl-[protein] + NH4(+)</text>
        <dbReference type="Rhea" id="RHEA:16441"/>
        <dbReference type="Rhea" id="RHEA-COMP:10207"/>
        <dbReference type="Rhea" id="RHEA-COMP:10208"/>
        <dbReference type="ChEBI" id="CHEBI:15377"/>
        <dbReference type="ChEBI" id="CHEBI:28938"/>
        <dbReference type="ChEBI" id="CHEBI:29973"/>
        <dbReference type="ChEBI" id="CHEBI:30011"/>
        <dbReference type="EC" id="3.5.1.44"/>
    </reaction>
</comment>
<keyword evidence="11" id="KW-0808">Transferase</keyword>
<feature type="compositionally biased region" description="Pro residues" evidence="8">
    <location>
        <begin position="147"/>
        <end position="156"/>
    </location>
</feature>
<feature type="active site" evidence="5 6">
    <location>
        <position position="331"/>
    </location>
</feature>
<keyword evidence="2 5" id="KW-0145">Chemotaxis</keyword>
<dbReference type="AlphaFoldDB" id="A0A4U1IWW8"/>
<keyword evidence="1 5" id="KW-0963">Cytoplasm</keyword>
<comment type="function">
    <text evidence="5">Involved in chemotaxis. Part of a chemotaxis signal transduction system that modulates chemotaxis in response to various stimuli. Catalyzes the demethylation of specific methylglutamate residues introduced into the chemoreceptors (methyl-accepting chemotaxis proteins or MCP) by CheR. Also mediates the irreversible deamidation of specific glutamine residues to glutamic acid.</text>
</comment>
<feature type="domain" description="CheB-type methylesterase" evidence="10">
    <location>
        <begin position="197"/>
        <end position="384"/>
    </location>
</feature>
<name>A0A4U1IWW8_9BACT</name>
<keyword evidence="12" id="KW-1185">Reference proteome</keyword>
<evidence type="ECO:0000256" key="2">
    <source>
        <dbReference type="ARBA" id="ARBA00022500"/>
    </source>
</evidence>
<comment type="PTM">
    <text evidence="5">Phosphorylated by CheA. Phosphorylation of the N-terminal regulatory domain activates the methylesterase activity.</text>
</comment>
<dbReference type="SMART" id="SM00448">
    <property type="entry name" value="REC"/>
    <property type="match status" value="1"/>
</dbReference>
<feature type="region of interest" description="Disordered" evidence="8">
    <location>
        <begin position="141"/>
        <end position="197"/>
    </location>
</feature>
<evidence type="ECO:0000256" key="1">
    <source>
        <dbReference type="ARBA" id="ARBA00022490"/>
    </source>
</evidence>
<feature type="modified residue" description="4-aspartylphosphate" evidence="5 7">
    <location>
        <position position="56"/>
    </location>
</feature>
<organism evidence="11 12">
    <name type="scientific">Polyangium fumosum</name>
    <dbReference type="NCBI Taxonomy" id="889272"/>
    <lineage>
        <taxon>Bacteria</taxon>
        <taxon>Pseudomonadati</taxon>
        <taxon>Myxococcota</taxon>
        <taxon>Polyangia</taxon>
        <taxon>Polyangiales</taxon>
        <taxon>Polyangiaceae</taxon>
        <taxon>Polyangium</taxon>
    </lineage>
</organism>
<keyword evidence="11" id="KW-0489">Methyltransferase</keyword>
<reference evidence="11 12" key="1">
    <citation type="submission" date="2019-04" db="EMBL/GenBank/DDBJ databases">
        <authorList>
            <person name="Li Y."/>
            <person name="Wang J."/>
        </authorList>
    </citation>
    <scope>NUCLEOTIDE SEQUENCE [LARGE SCALE GENOMIC DNA]</scope>
    <source>
        <strain evidence="11 12">DSM 14668</strain>
    </source>
</reference>
<dbReference type="PROSITE" id="PS50122">
    <property type="entry name" value="CHEB"/>
    <property type="match status" value="1"/>
</dbReference>
<evidence type="ECO:0000256" key="7">
    <source>
        <dbReference type="PROSITE-ProRule" id="PRU00169"/>
    </source>
</evidence>
<feature type="active site" evidence="5 6">
    <location>
        <position position="209"/>
    </location>
</feature>
<sequence length="394" mass="42159">MTKTRVLVIEDSLTVRRRLVQALRADPACEVVGEAEDGARGITLCESLRPDVVTLDLILKNGTGVEVTEHIMAFCPTPIVIVSASFNRRDVIKTYDALRAGALEVIEKPTGDEPDEDWSRRFVETVKLAAKIRVITHPRAKLKSNPALPPAPPPSPLRARTPERSPERIPERSPERIPERSPARIPAAPSPTSLAETGMSPSIIAIGASTGGPGALVQILRELPETFPLSVLLVIHIGQPFGRAFADWLDGMVPLPVLEAKHGEPLPPPGAGRILMAPPERHLVVRAGRLWLDDGPERHSCKPSVDALFESVAAEIGRTAIGCLLTGMGKDGALGLLAMKRAGSTTLVQDESTSVVFGMPREAIRLGAASRILPVGDFGRTLLALGRPVRGGNV</sequence>
<dbReference type="CDD" id="cd16432">
    <property type="entry name" value="CheB_Rec"/>
    <property type="match status" value="1"/>
</dbReference>
<dbReference type="Gene3D" id="3.40.50.2300">
    <property type="match status" value="1"/>
</dbReference>
<feature type="active site" evidence="5 6">
    <location>
        <position position="236"/>
    </location>
</feature>
<dbReference type="Gene3D" id="3.40.50.180">
    <property type="entry name" value="Methylesterase CheB, C-terminal domain"/>
    <property type="match status" value="1"/>
</dbReference>
<evidence type="ECO:0000256" key="5">
    <source>
        <dbReference type="HAMAP-Rule" id="MF_00099"/>
    </source>
</evidence>
<evidence type="ECO:0000256" key="8">
    <source>
        <dbReference type="SAM" id="MobiDB-lite"/>
    </source>
</evidence>
<protein>
    <recommendedName>
        <fullName evidence="5">Protein-glutamate methylesterase/protein-glutamine glutaminase</fullName>
        <ecNumber evidence="5">3.1.1.61</ecNumber>
        <ecNumber evidence="5">3.5.1.44</ecNumber>
    </recommendedName>
</protein>
<dbReference type="HAMAP" id="MF_00099">
    <property type="entry name" value="CheB_chemtxs"/>
    <property type="match status" value="1"/>
</dbReference>
<dbReference type="SUPFAM" id="SSF52738">
    <property type="entry name" value="Methylesterase CheB, C-terminal domain"/>
    <property type="match status" value="1"/>
</dbReference>
<evidence type="ECO:0000256" key="4">
    <source>
        <dbReference type="ARBA" id="ARBA00048267"/>
    </source>
</evidence>
<comment type="subcellular location">
    <subcellularLocation>
        <location evidence="5">Cytoplasm</location>
    </subcellularLocation>
</comment>
<dbReference type="SUPFAM" id="SSF52172">
    <property type="entry name" value="CheY-like"/>
    <property type="match status" value="1"/>
</dbReference>
<evidence type="ECO:0000256" key="6">
    <source>
        <dbReference type="PROSITE-ProRule" id="PRU00050"/>
    </source>
</evidence>
<evidence type="ECO:0000259" key="10">
    <source>
        <dbReference type="PROSITE" id="PS50122"/>
    </source>
</evidence>
<comment type="caution">
    <text evidence="11">The sequence shown here is derived from an EMBL/GenBank/DDBJ whole genome shotgun (WGS) entry which is preliminary data.</text>
</comment>
<dbReference type="InterPro" id="IPR000673">
    <property type="entry name" value="Sig_transdc_resp-reg_Me-estase"/>
</dbReference>
<dbReference type="GO" id="GO:0008168">
    <property type="term" value="F:methyltransferase activity"/>
    <property type="evidence" value="ECO:0007669"/>
    <property type="project" value="UniProtKB-KW"/>
</dbReference>
<dbReference type="PANTHER" id="PTHR42872:SF6">
    <property type="entry name" value="PROTEIN-GLUTAMATE METHYLESTERASE_PROTEIN-GLUTAMINE GLUTAMINASE"/>
    <property type="match status" value="1"/>
</dbReference>
<evidence type="ECO:0000313" key="12">
    <source>
        <dbReference type="Proteomes" id="UP000309215"/>
    </source>
</evidence>
<dbReference type="GO" id="GO:0005737">
    <property type="term" value="C:cytoplasm"/>
    <property type="evidence" value="ECO:0007669"/>
    <property type="project" value="UniProtKB-SubCell"/>
</dbReference>
<dbReference type="Pfam" id="PF00072">
    <property type="entry name" value="Response_reg"/>
    <property type="match status" value="1"/>
</dbReference>
<evidence type="ECO:0000313" key="11">
    <source>
        <dbReference type="EMBL" id="TKC98523.1"/>
    </source>
</evidence>
<evidence type="ECO:0000259" key="9">
    <source>
        <dbReference type="PROSITE" id="PS50110"/>
    </source>
</evidence>
<dbReference type="PIRSF" id="PIRSF000876">
    <property type="entry name" value="RR_chemtxs_CheB"/>
    <property type="match status" value="1"/>
</dbReference>
<dbReference type="CDD" id="cd17541">
    <property type="entry name" value="REC_CheB-like"/>
    <property type="match status" value="1"/>
</dbReference>
<dbReference type="InterPro" id="IPR035909">
    <property type="entry name" value="CheB_C"/>
</dbReference>
<keyword evidence="3 5" id="KW-0378">Hydrolase</keyword>
<dbReference type="GO" id="GO:0000156">
    <property type="term" value="F:phosphorelay response regulator activity"/>
    <property type="evidence" value="ECO:0007669"/>
    <property type="project" value="InterPro"/>
</dbReference>
<gene>
    <name evidence="5 11" type="primary">cheB</name>
    <name evidence="11" type="ORF">E8A74_40920</name>
</gene>
<dbReference type="Pfam" id="PF01339">
    <property type="entry name" value="CheB_methylest"/>
    <property type="match status" value="1"/>
</dbReference>
<dbReference type="InterPro" id="IPR011006">
    <property type="entry name" value="CheY-like_superfamily"/>
</dbReference>
<keyword evidence="5 7" id="KW-0597">Phosphoprotein</keyword>
<dbReference type="GO" id="GO:0050568">
    <property type="term" value="F:protein-glutamine glutaminase activity"/>
    <property type="evidence" value="ECO:0007669"/>
    <property type="project" value="UniProtKB-UniRule"/>
</dbReference>
<dbReference type="PANTHER" id="PTHR42872">
    <property type="entry name" value="PROTEIN-GLUTAMATE METHYLESTERASE/PROTEIN-GLUTAMINE GLUTAMINASE"/>
    <property type="match status" value="1"/>
</dbReference>
<dbReference type="OrthoDB" id="9793421at2"/>
<dbReference type="Proteomes" id="UP000309215">
    <property type="component" value="Unassembled WGS sequence"/>
</dbReference>
<dbReference type="GO" id="GO:0008984">
    <property type="term" value="F:protein-glutamate methylesterase activity"/>
    <property type="evidence" value="ECO:0007669"/>
    <property type="project" value="UniProtKB-UniRule"/>
</dbReference>
<dbReference type="EMBL" id="SSMQ01000067">
    <property type="protein sequence ID" value="TKC98523.1"/>
    <property type="molecule type" value="Genomic_DNA"/>
</dbReference>
<dbReference type="InterPro" id="IPR001789">
    <property type="entry name" value="Sig_transdc_resp-reg_receiver"/>
</dbReference>
<proteinExistence type="inferred from homology"/>
<dbReference type="EC" id="3.1.1.61" evidence="5"/>
<dbReference type="PROSITE" id="PS50110">
    <property type="entry name" value="RESPONSE_REGULATORY"/>
    <property type="match status" value="1"/>
</dbReference>
<dbReference type="GO" id="GO:0032259">
    <property type="term" value="P:methylation"/>
    <property type="evidence" value="ECO:0007669"/>
    <property type="project" value="UniProtKB-KW"/>
</dbReference>
<dbReference type="RefSeq" id="WP_136934562.1">
    <property type="nucleotide sequence ID" value="NZ_SSMQ01000067.1"/>
</dbReference>
<feature type="compositionally biased region" description="Low complexity" evidence="8">
    <location>
        <begin position="183"/>
        <end position="193"/>
    </location>
</feature>